<proteinExistence type="predicted"/>
<evidence type="ECO:0000256" key="1">
    <source>
        <dbReference type="SAM" id="MobiDB-lite"/>
    </source>
</evidence>
<sequence length="261" mass="28539">MFRQGLRQIAVSRVVLSQPLRPLSYSIIARKSVVDLAKEVLEKANKKTGEFLAGTMETAEKVAPTSENIKEAAEEVNLKTGRVLADGMQKAEDVAQDVKETVSGKSAEQLAKDGVDKVKEGAEKVNQKTGEVLSEGMQKAEDLKDGAQDFAKKVKNDTEDKASELKDKAEDKASELKDDAESVADKAKYKAEEVKGKAADWAEETASEVKEKADEIGDDVDGLTSKSREQRRVERNAKGFKDLQDKGAHMEAEQNRPDDGI</sequence>
<name>A0A1L0DVZ0_9ASCO</name>
<feature type="region of interest" description="Disordered" evidence="1">
    <location>
        <begin position="154"/>
        <end position="261"/>
    </location>
</feature>
<dbReference type="Proteomes" id="UP000182259">
    <property type="component" value="Chromosome IV"/>
</dbReference>
<organism evidence="2 3">
    <name type="scientific">Sungouiella intermedia</name>
    <dbReference type="NCBI Taxonomy" id="45354"/>
    <lineage>
        <taxon>Eukaryota</taxon>
        <taxon>Fungi</taxon>
        <taxon>Dikarya</taxon>
        <taxon>Ascomycota</taxon>
        <taxon>Saccharomycotina</taxon>
        <taxon>Pichiomycetes</taxon>
        <taxon>Metschnikowiaceae</taxon>
        <taxon>Sungouiella</taxon>
    </lineage>
</organism>
<reference evidence="3" key="1">
    <citation type="submission" date="2016-10" db="EMBL/GenBank/DDBJ databases">
        <authorList>
            <person name="Geijer C."/>
            <person name="Jareborg N."/>
            <person name="Dainat J."/>
        </authorList>
    </citation>
    <scope>NUCLEOTIDE SEQUENCE [LARGE SCALE GENOMIC DNA]</scope>
    <source>
        <strain evidence="3">PYCC 4715</strain>
    </source>
</reference>
<feature type="compositionally biased region" description="Basic and acidic residues" evidence="1">
    <location>
        <begin position="154"/>
        <end position="200"/>
    </location>
</feature>
<gene>
    <name evidence="2" type="ORF">SAMEA4029009_CIC11G00000005587</name>
</gene>
<accession>A0A1L0DVZ0</accession>
<protein>
    <submittedName>
        <fullName evidence="2">CIC11C00000005587</fullName>
    </submittedName>
</protein>
<evidence type="ECO:0000313" key="2">
    <source>
        <dbReference type="EMBL" id="SGZ56478.1"/>
    </source>
</evidence>
<dbReference type="Gene3D" id="1.20.120.20">
    <property type="entry name" value="Apolipoprotein"/>
    <property type="match status" value="1"/>
</dbReference>
<dbReference type="PANTHER" id="PTHR47372:SF11">
    <property type="entry name" value="RE19971P"/>
    <property type="match status" value="1"/>
</dbReference>
<dbReference type="EMBL" id="LT635767">
    <property type="protein sequence ID" value="SGZ56478.1"/>
    <property type="molecule type" value="Genomic_DNA"/>
</dbReference>
<feature type="compositionally biased region" description="Basic and acidic residues" evidence="1">
    <location>
        <begin position="226"/>
        <end position="261"/>
    </location>
</feature>
<evidence type="ECO:0000313" key="3">
    <source>
        <dbReference type="Proteomes" id="UP000182259"/>
    </source>
</evidence>
<dbReference type="AlphaFoldDB" id="A0A1L0DVZ0"/>
<dbReference type="PANTHER" id="PTHR47372">
    <property type="entry name" value="DAUER UP-REGULATED-RELATED"/>
    <property type="match status" value="1"/>
</dbReference>